<feature type="domain" description="Helicase XPB/Ssl2 N-terminal" evidence="2">
    <location>
        <begin position="498"/>
        <end position="618"/>
    </location>
</feature>
<dbReference type="InterPro" id="IPR032830">
    <property type="entry name" value="XPB/Ssl2_N"/>
</dbReference>
<evidence type="ECO:0000313" key="4">
    <source>
        <dbReference type="Proteomes" id="UP000242415"/>
    </source>
</evidence>
<evidence type="ECO:0000259" key="1">
    <source>
        <dbReference type="Pfam" id="PF13280"/>
    </source>
</evidence>
<name>A0A1H3M262_9ACTN</name>
<proteinExistence type="predicted"/>
<dbReference type="Proteomes" id="UP000242415">
    <property type="component" value="Unassembled WGS sequence"/>
</dbReference>
<dbReference type="AlphaFoldDB" id="A0A1H3M262"/>
<keyword evidence="3" id="KW-0378">Hydrolase</keyword>
<dbReference type="GO" id="GO:0004386">
    <property type="term" value="F:helicase activity"/>
    <property type="evidence" value="ECO:0007669"/>
    <property type="project" value="UniProtKB-KW"/>
</dbReference>
<dbReference type="Pfam" id="PF13280">
    <property type="entry name" value="WYL"/>
    <property type="match status" value="1"/>
</dbReference>
<sequence length="800" mass="83626">MSSPLARWLATLDPDSLAGLLARRPDALRDPAPADLPALAARLQERNSAVAALASLPRPAVQLVEALQSIGGPTVDRERLAAAVGRAPDDARLDEALGTLAGSALVWPDGAALRMAAPLWSVFAHPLGLGPPAARLLSTVPAGELSELAGTLGLPRARTRHELLAVVATALADPDRIAALVATAPPDARELLRAVAGSGPLVPAPPQFEVRSPDGPAIAWAVRHGLLVWDGWHHAQMPREVAIALRGPDRAAPFDPDPPVMALAPATPDAVAREAAAAATAAVERISALLDAASTTPVTLLKAGGVGSRELRRLGRATDCAEPETRLWLELAYTAGLLGIAGGQAQPTDAYDEWCDGEPAARLPALLRAWQQLPGAPLAEHRPDGGPPSAPLLRDGAWLAAYDLRPVLLRVAAELPDGQGVVDGVQVAAALAWRLPMLIGATGGLAELLAGLWEEARLLGIVAHGALTPLGRALTDDPAALDDAAAALLPPAVREAVFQTDLTVVVPGIPAAAVAELLDAAAERESRGGATIWRITSGSLRAALDAGYDPAELLDALRDAAVGRSLPQALEYLLADVARRHGRMRVRAVGCVLRADDPALLAEIVRSRALRPLGLALLAPTVLASAKPVADTLAALRAAGYAPAAEDSDGELLVERATKRRAPALRRRGRPPAGRERTAAAGVDVAELARRLLAAPLPEPVPEQELAPVLDLRPRLVTDAVEAAVREHATQLSDGEQRLLVTAVATGEAVRINYRNAGGDFSVRVVEPTEVERHLLVGWCHLRDEERAFALDRIERVSPA</sequence>
<dbReference type="RefSeq" id="WP_139307234.1">
    <property type="nucleotide sequence ID" value="NZ_FNPH01000003.1"/>
</dbReference>
<dbReference type="OrthoDB" id="3415124at2"/>
<evidence type="ECO:0000313" key="3">
    <source>
        <dbReference type="EMBL" id="SDY70666.1"/>
    </source>
</evidence>
<dbReference type="STRING" id="405436.SAMN05444365_103197"/>
<accession>A0A1H3M262</accession>
<keyword evidence="3" id="KW-0067">ATP-binding</keyword>
<dbReference type="InterPro" id="IPR026881">
    <property type="entry name" value="WYL_dom"/>
</dbReference>
<dbReference type="PROSITE" id="PS52050">
    <property type="entry name" value="WYL"/>
    <property type="match status" value="1"/>
</dbReference>
<dbReference type="EMBL" id="FNPH01000003">
    <property type="protein sequence ID" value="SDY70666.1"/>
    <property type="molecule type" value="Genomic_DNA"/>
</dbReference>
<protein>
    <submittedName>
        <fullName evidence="3">Helicase conserved C-terminal domain-containing protein</fullName>
    </submittedName>
</protein>
<keyword evidence="3" id="KW-0347">Helicase</keyword>
<keyword evidence="3" id="KW-0547">Nucleotide-binding</keyword>
<feature type="domain" description="WYL" evidence="1">
    <location>
        <begin position="739"/>
        <end position="797"/>
    </location>
</feature>
<evidence type="ECO:0000259" key="2">
    <source>
        <dbReference type="Pfam" id="PF13625"/>
    </source>
</evidence>
<gene>
    <name evidence="3" type="ORF">SAMN05444365_103197</name>
</gene>
<reference evidence="4" key="1">
    <citation type="submission" date="2016-10" db="EMBL/GenBank/DDBJ databases">
        <authorList>
            <person name="Varghese N."/>
            <person name="Submissions S."/>
        </authorList>
    </citation>
    <scope>NUCLEOTIDE SEQUENCE [LARGE SCALE GENOMIC DNA]</scope>
    <source>
        <strain evidence="4">DSM 45245</strain>
    </source>
</reference>
<organism evidence="3 4">
    <name type="scientific">Micromonospora pattaloongensis</name>
    <dbReference type="NCBI Taxonomy" id="405436"/>
    <lineage>
        <taxon>Bacteria</taxon>
        <taxon>Bacillati</taxon>
        <taxon>Actinomycetota</taxon>
        <taxon>Actinomycetes</taxon>
        <taxon>Micromonosporales</taxon>
        <taxon>Micromonosporaceae</taxon>
        <taxon>Micromonospora</taxon>
    </lineage>
</organism>
<dbReference type="Pfam" id="PF13625">
    <property type="entry name" value="Helicase_C_3"/>
    <property type="match status" value="1"/>
</dbReference>
<keyword evidence="4" id="KW-1185">Reference proteome</keyword>